<protein>
    <submittedName>
        <fullName evidence="2">Uncharacterized protein</fullName>
    </submittedName>
</protein>
<feature type="region of interest" description="Disordered" evidence="1">
    <location>
        <begin position="73"/>
        <end position="95"/>
    </location>
</feature>
<proteinExistence type="predicted"/>
<dbReference type="AlphaFoldDB" id="A0A9X3KVM8"/>
<evidence type="ECO:0000313" key="2">
    <source>
        <dbReference type="EMBL" id="MCZ8400945.1"/>
    </source>
</evidence>
<sequence length="95" mass="10016">MNTSKLNEIHAPRRNHPTILFPYVPVCNHASALDGDKADIGMPRADLSDQALVGSHVLGSDNLLTVNGGSASSFMPCESEPETSEKSAQGPMPVS</sequence>
<reference evidence="2" key="1">
    <citation type="submission" date="2022-12" db="EMBL/GenBank/DDBJ databases">
        <authorList>
            <person name="Voronina O.L."/>
            <person name="Kunda M.S."/>
            <person name="Ryzhova N."/>
            <person name="Aksenova E.I."/>
        </authorList>
    </citation>
    <scope>NUCLEOTIDE SEQUENCE</scope>
    <source>
        <strain evidence="2">SCCH136:Ach223948</strain>
    </source>
</reference>
<accession>A0A9X3KVM8</accession>
<dbReference type="Proteomes" id="UP001141992">
    <property type="component" value="Unassembled WGS sequence"/>
</dbReference>
<evidence type="ECO:0000313" key="3">
    <source>
        <dbReference type="Proteomes" id="UP001141992"/>
    </source>
</evidence>
<dbReference type="EMBL" id="JAPZVI010000003">
    <property type="protein sequence ID" value="MCZ8400945.1"/>
    <property type="molecule type" value="Genomic_DNA"/>
</dbReference>
<name>A0A9X3KVM8_ALCXX</name>
<comment type="caution">
    <text evidence="2">The sequence shown here is derived from an EMBL/GenBank/DDBJ whole genome shotgun (WGS) entry which is preliminary data.</text>
</comment>
<evidence type="ECO:0000256" key="1">
    <source>
        <dbReference type="SAM" id="MobiDB-lite"/>
    </source>
</evidence>
<dbReference type="RefSeq" id="WP_162730764.1">
    <property type="nucleotide sequence ID" value="NZ_CP025774.1"/>
</dbReference>
<organism evidence="2 3">
    <name type="scientific">Alcaligenes xylosoxydans xylosoxydans</name>
    <name type="common">Achromobacter xylosoxidans</name>
    <dbReference type="NCBI Taxonomy" id="85698"/>
    <lineage>
        <taxon>Bacteria</taxon>
        <taxon>Pseudomonadati</taxon>
        <taxon>Pseudomonadota</taxon>
        <taxon>Betaproteobacteria</taxon>
        <taxon>Burkholderiales</taxon>
        <taxon>Alcaligenaceae</taxon>
        <taxon>Achromobacter</taxon>
    </lineage>
</organism>
<gene>
    <name evidence="2" type="ORF">O9570_05790</name>
</gene>